<dbReference type="RefSeq" id="XP_067762651.1">
    <property type="nucleotide sequence ID" value="XM_067909895.1"/>
</dbReference>
<comment type="caution">
    <text evidence="1">The sequence shown here is derived from an EMBL/GenBank/DDBJ whole genome shotgun (WGS) entry which is preliminary data.</text>
</comment>
<dbReference type="KEGG" id="ssao:94300098"/>
<dbReference type="AlphaFoldDB" id="A0A9P8LPD6"/>
<dbReference type="GeneID" id="94300098"/>
<protein>
    <submittedName>
        <fullName evidence="1">Uncharacterized protein</fullName>
    </submittedName>
</protein>
<organism evidence="1 2">
    <name type="scientific">Spironucleus salmonicida</name>
    <dbReference type="NCBI Taxonomy" id="348837"/>
    <lineage>
        <taxon>Eukaryota</taxon>
        <taxon>Metamonada</taxon>
        <taxon>Diplomonadida</taxon>
        <taxon>Hexamitidae</taxon>
        <taxon>Hexamitinae</taxon>
        <taxon>Spironucleus</taxon>
    </lineage>
</organism>
<proteinExistence type="predicted"/>
<dbReference type="EMBL" id="AUWU02000006">
    <property type="protein sequence ID" value="KAH0571878.1"/>
    <property type="molecule type" value="Genomic_DNA"/>
</dbReference>
<dbReference type="Proteomes" id="UP000018208">
    <property type="component" value="Unassembled WGS sequence"/>
</dbReference>
<sequence length="62" mass="6965">MNVPHSVRATLQSITPVSAGYPQSVLTARGTRERLRPMVQVSQNAEIRLDFVVYGAAKRRRK</sequence>
<gene>
    <name evidence="1" type="ORF">SS50377_26075</name>
</gene>
<name>A0A9P8LPD6_9EUKA</name>
<evidence type="ECO:0000313" key="1">
    <source>
        <dbReference type="EMBL" id="KAH0571878.1"/>
    </source>
</evidence>
<accession>A0A9P8LPD6</accession>
<keyword evidence="2" id="KW-1185">Reference proteome</keyword>
<evidence type="ECO:0000313" key="2">
    <source>
        <dbReference type="Proteomes" id="UP000018208"/>
    </source>
</evidence>
<reference evidence="1 2" key="1">
    <citation type="journal article" date="2014" name="PLoS Genet.">
        <title>The Genome of Spironucleus salmonicida Highlights a Fish Pathogen Adapted to Fluctuating Environments.</title>
        <authorList>
            <person name="Xu F."/>
            <person name="Jerlstrom-Hultqvist J."/>
            <person name="Einarsson E."/>
            <person name="Astvaldsson A."/>
            <person name="Svard S.G."/>
            <person name="Andersson J.O."/>
        </authorList>
    </citation>
    <scope>NUCLEOTIDE SEQUENCE [LARGE SCALE GENOMIC DNA]</scope>
    <source>
        <strain evidence="1 2">ATCC 50377</strain>
    </source>
</reference>